<feature type="compositionally biased region" description="Basic and acidic residues" evidence="1">
    <location>
        <begin position="411"/>
        <end position="424"/>
    </location>
</feature>
<feature type="compositionally biased region" description="Polar residues" evidence="1">
    <location>
        <begin position="363"/>
        <end position="374"/>
    </location>
</feature>
<organism evidence="2 3">
    <name type="scientific">Lithohypha guttulata</name>
    <dbReference type="NCBI Taxonomy" id="1690604"/>
    <lineage>
        <taxon>Eukaryota</taxon>
        <taxon>Fungi</taxon>
        <taxon>Dikarya</taxon>
        <taxon>Ascomycota</taxon>
        <taxon>Pezizomycotina</taxon>
        <taxon>Eurotiomycetes</taxon>
        <taxon>Chaetothyriomycetidae</taxon>
        <taxon>Chaetothyriales</taxon>
        <taxon>Trichomeriaceae</taxon>
        <taxon>Lithohypha</taxon>
    </lineage>
</organism>
<evidence type="ECO:0000313" key="2">
    <source>
        <dbReference type="EMBL" id="KAK5081505.1"/>
    </source>
</evidence>
<protein>
    <recommendedName>
        <fullName evidence="4">Fungal N-terminal domain-containing protein</fullName>
    </recommendedName>
</protein>
<dbReference type="AlphaFoldDB" id="A0AAN7SU13"/>
<dbReference type="EMBL" id="JAVRRJ010000009">
    <property type="protein sequence ID" value="KAK5081505.1"/>
    <property type="molecule type" value="Genomic_DNA"/>
</dbReference>
<dbReference type="Proteomes" id="UP001309876">
    <property type="component" value="Unassembled WGS sequence"/>
</dbReference>
<name>A0AAN7SU13_9EURO</name>
<accession>A0AAN7SU13</accession>
<feature type="compositionally biased region" description="Basic and acidic residues" evidence="1">
    <location>
        <begin position="437"/>
        <end position="446"/>
    </location>
</feature>
<gene>
    <name evidence="2" type="ORF">LTR05_007636</name>
</gene>
<evidence type="ECO:0000256" key="1">
    <source>
        <dbReference type="SAM" id="MobiDB-lite"/>
    </source>
</evidence>
<feature type="compositionally biased region" description="Polar residues" evidence="1">
    <location>
        <begin position="311"/>
        <end position="321"/>
    </location>
</feature>
<feature type="region of interest" description="Disordered" evidence="1">
    <location>
        <begin position="307"/>
        <end position="446"/>
    </location>
</feature>
<evidence type="ECO:0008006" key="4">
    <source>
        <dbReference type="Google" id="ProtNLM"/>
    </source>
</evidence>
<feature type="compositionally biased region" description="Basic and acidic residues" evidence="1">
    <location>
        <begin position="190"/>
        <end position="206"/>
    </location>
</feature>
<sequence>MAQTDNTARLAGQAASLSSELYGLQETCQHETTAGEISAIANELARLSTTLWHLKDAINVDPRQYTAAFNEDLKEITNELTCIFEEISECCAGLMAGSNASAVSWFFKKGRVTRLLKHLEALKGTLVVMRIVLWHGKDYGTHTSDRLAESNPHTMHEDRVILESVLANNRDAILDLHNLMNTISSPPKRPGLDRTPPKGGDHHRQLSEATGVDVPPIPDVLPPTATAAKDGYSDTERMPRVKRTFSKRGVRLGVHMSILDLSAHEAPLNLKKKWLQQARLRQQLEHGQHPGRRGLTALPELSRISEVDTAAGSSSNPNINHFQAEPIVPTKSEDSTFAETPRPVSKVPCNTPVGGPPQEAGNALSTPNPRSTVGTRFRRVMSRMSINNLRSPTRDRSRGRGSSETSATSEPKGKEGEHDSERPSFDMSEDNTSPGDGPRRATLKIDKDNRLGQTFLGLLKQRFEKSPLITPHLEKDFEYGKM</sequence>
<proteinExistence type="predicted"/>
<comment type="caution">
    <text evidence="2">The sequence shown here is derived from an EMBL/GenBank/DDBJ whole genome shotgun (WGS) entry which is preliminary data.</text>
</comment>
<feature type="compositionally biased region" description="Polar residues" evidence="1">
    <location>
        <begin position="400"/>
        <end position="409"/>
    </location>
</feature>
<feature type="region of interest" description="Disordered" evidence="1">
    <location>
        <begin position="184"/>
        <end position="218"/>
    </location>
</feature>
<evidence type="ECO:0000313" key="3">
    <source>
        <dbReference type="Proteomes" id="UP001309876"/>
    </source>
</evidence>
<keyword evidence="3" id="KW-1185">Reference proteome</keyword>
<reference evidence="2 3" key="1">
    <citation type="submission" date="2023-08" db="EMBL/GenBank/DDBJ databases">
        <title>Black Yeasts Isolated from many extreme environments.</title>
        <authorList>
            <person name="Coleine C."/>
            <person name="Stajich J.E."/>
            <person name="Selbmann L."/>
        </authorList>
    </citation>
    <scope>NUCLEOTIDE SEQUENCE [LARGE SCALE GENOMIC DNA]</scope>
    <source>
        <strain evidence="2 3">CCFEE 5910</strain>
    </source>
</reference>